<feature type="compositionally biased region" description="Polar residues" evidence="1">
    <location>
        <begin position="223"/>
        <end position="245"/>
    </location>
</feature>
<sequence>MAGKHDTTEPSWRPLAQKLTGLMGRRGSAKSKKSLDTTDEKASVFRFKRQKKEQSPESSLRYEPLKVDLDKLEAMHLSDGWLDTHNHGADHEQRQGAQPAAQDNTTTPIAALFANKSVLDMPNSVQLSRSDSQNDTGNGRRPFSMIETHSVAYHRVSSDLSSTHEVQFTGSVLDRGRPIEPKRFVSDPLWKTKGLRQELPPPGETAVAEQVSISRVASPRPLSYSSGSASVTSKQHVPQSLSSQHRAPEKLDVSKRNSMYASVTPSQKDASVRTRPTQEPRSASAAPLDRIKAWQKSITSAPRSPATSTSALTPAVPSQAGAPVRRLSTRGGVASNRLAWIRELEEKKSSSVNRDIGVLKKQVGSVSDKLAMFESKQGQTPSPAARLPPLTRSNSTTSRFSMAAPESTTSATGNVTATPRTSIDTVRSSHRTSSVMDYYDDSFREKMESVAGSYAADKDKDKLESEKRQRVTAKFISVKSEKGQVPQTVQAEPEVAGSSSQPEKEKVQLVQLETAPSLVEVASTEDKVQERVEEKTEEKTAKKVEEDEKVQPEAGPSQEEPEKGKEVVESSQPGTVPATGEPETVVEEPHPILSESIPSPIGLEKPDEKPQSIQLGASHTPAEAVEGAEELPSVHAQPENSDETIPLESEVASPVELEKSGEKPQFVQLDADASRTSLEKGEKVGSLDAAEIAETAVETWA</sequence>
<accession>A0A9P9WVY9</accession>
<feature type="region of interest" description="Disordered" evidence="1">
    <location>
        <begin position="476"/>
        <end position="669"/>
    </location>
</feature>
<dbReference type="AlphaFoldDB" id="A0A9P9WVY9"/>
<protein>
    <submittedName>
        <fullName evidence="2">Uncharacterized protein</fullName>
    </submittedName>
</protein>
<reference evidence="2" key="1">
    <citation type="submission" date="2021-03" db="EMBL/GenBank/DDBJ databases">
        <title>Revisited historic fungal species revealed as producer of novel bioactive compounds through whole genome sequencing and comparative genomics.</title>
        <authorList>
            <person name="Vignolle G.A."/>
            <person name="Hochenegger N."/>
            <person name="Mach R.L."/>
            <person name="Mach-Aigner A.R."/>
            <person name="Javad Rahimi M."/>
            <person name="Salim K.A."/>
            <person name="Chan C.M."/>
            <person name="Lim L.B.L."/>
            <person name="Cai F."/>
            <person name="Druzhinina I.S."/>
            <person name="U'Ren J.M."/>
            <person name="Derntl C."/>
        </authorList>
    </citation>
    <scope>NUCLEOTIDE SEQUENCE</scope>
    <source>
        <strain evidence="2">TUCIM 5799</strain>
    </source>
</reference>
<evidence type="ECO:0000256" key="1">
    <source>
        <dbReference type="SAM" id="MobiDB-lite"/>
    </source>
</evidence>
<feature type="region of interest" description="Disordered" evidence="1">
    <location>
        <begin position="1"/>
        <end position="40"/>
    </location>
</feature>
<comment type="caution">
    <text evidence="2">The sequence shown here is derived from an EMBL/GenBank/DDBJ whole genome shotgun (WGS) entry which is preliminary data.</text>
</comment>
<evidence type="ECO:0000313" key="3">
    <source>
        <dbReference type="Proteomes" id="UP000829685"/>
    </source>
</evidence>
<name>A0A9P9WVY9_9PEZI</name>
<dbReference type="EMBL" id="JAFIMR010000003">
    <property type="protein sequence ID" value="KAI1880031.1"/>
    <property type="molecule type" value="Genomic_DNA"/>
</dbReference>
<feature type="compositionally biased region" description="Basic and acidic residues" evidence="1">
    <location>
        <begin position="83"/>
        <end position="94"/>
    </location>
</feature>
<feature type="compositionally biased region" description="Basic and acidic residues" evidence="1">
    <location>
        <begin position="246"/>
        <end position="255"/>
    </location>
</feature>
<feature type="region of interest" description="Disordered" evidence="1">
    <location>
        <begin position="219"/>
        <end position="323"/>
    </location>
</feature>
<gene>
    <name evidence="2" type="ORF">JX265_001652</name>
</gene>
<feature type="compositionally biased region" description="Polar residues" evidence="1">
    <location>
        <begin position="391"/>
        <end position="432"/>
    </location>
</feature>
<dbReference type="Proteomes" id="UP000829685">
    <property type="component" value="Unassembled WGS sequence"/>
</dbReference>
<feature type="compositionally biased region" description="Low complexity" evidence="1">
    <location>
        <begin position="297"/>
        <end position="318"/>
    </location>
</feature>
<feature type="region of interest" description="Disordered" evidence="1">
    <location>
        <begin position="374"/>
        <end position="432"/>
    </location>
</feature>
<organism evidence="2 3">
    <name type="scientific">Neoarthrinium moseri</name>
    <dbReference type="NCBI Taxonomy" id="1658444"/>
    <lineage>
        <taxon>Eukaryota</taxon>
        <taxon>Fungi</taxon>
        <taxon>Dikarya</taxon>
        <taxon>Ascomycota</taxon>
        <taxon>Pezizomycotina</taxon>
        <taxon>Sordariomycetes</taxon>
        <taxon>Xylariomycetidae</taxon>
        <taxon>Amphisphaeriales</taxon>
        <taxon>Apiosporaceae</taxon>
        <taxon>Neoarthrinium</taxon>
    </lineage>
</organism>
<evidence type="ECO:0000313" key="2">
    <source>
        <dbReference type="EMBL" id="KAI1880031.1"/>
    </source>
</evidence>
<feature type="region of interest" description="Disordered" evidence="1">
    <location>
        <begin position="83"/>
        <end position="103"/>
    </location>
</feature>
<feature type="compositionally biased region" description="Polar residues" evidence="1">
    <location>
        <begin position="256"/>
        <end position="269"/>
    </location>
</feature>
<keyword evidence="3" id="KW-1185">Reference proteome</keyword>
<proteinExistence type="predicted"/>
<feature type="compositionally biased region" description="Basic and acidic residues" evidence="1">
    <location>
        <begin position="524"/>
        <end position="551"/>
    </location>
</feature>